<sequence>MQARPDAHDVIGFYWTYPVPGRHLARDVETAVEQSRTIALHRDLVRQEATRQGGRVVAEYVYEEPKGRPTKLILDDLERILRRHADATVCWVDTSMNHRWRDHPFLHALTVVRHRVCRIDVDSDNELIAHYRQHALLKAVQKMGDLYDKAGPYKAPVNKQGQSIDQAALKWALIEAIHRLYSHIADSLGDERADEIWALLQKLEVPVPRGLTWNRAGFEDVRRRFARSYDPDFDFRIDRERTRSHRDAAAAS</sequence>
<dbReference type="Proteomes" id="UP000480854">
    <property type="component" value="Unassembled WGS sequence"/>
</dbReference>
<proteinExistence type="predicted"/>
<comment type="caution">
    <text evidence="1">The sequence shown here is derived from an EMBL/GenBank/DDBJ whole genome shotgun (WGS) entry which is preliminary data.</text>
</comment>
<evidence type="ECO:0000313" key="1">
    <source>
        <dbReference type="EMBL" id="KAA0676994.1"/>
    </source>
</evidence>
<organism evidence="1 2">
    <name type="scientific">Roseomonas genomospecies 6</name>
    <dbReference type="NCBI Taxonomy" id="214106"/>
    <lineage>
        <taxon>Bacteria</taxon>
        <taxon>Pseudomonadati</taxon>
        <taxon>Pseudomonadota</taxon>
        <taxon>Alphaproteobacteria</taxon>
        <taxon>Acetobacterales</taxon>
        <taxon>Roseomonadaceae</taxon>
        <taxon>Roseomonas</taxon>
    </lineage>
</organism>
<dbReference type="AlphaFoldDB" id="A0A9W7KPL8"/>
<dbReference type="OrthoDB" id="7990239at2"/>
<accession>A0A9W7KPL8</accession>
<evidence type="ECO:0000313" key="2">
    <source>
        <dbReference type="Proteomes" id="UP000480854"/>
    </source>
</evidence>
<keyword evidence="2" id="KW-1185">Reference proteome</keyword>
<dbReference type="EMBL" id="QOKW01000028">
    <property type="protein sequence ID" value="KAA0676994.1"/>
    <property type="molecule type" value="Genomic_DNA"/>
</dbReference>
<reference evidence="1 2" key="1">
    <citation type="submission" date="2018-07" db="EMBL/GenBank/DDBJ databases">
        <title>Genome sequence of Azospirillum sp. ATCC 49961.</title>
        <authorList>
            <person name="Sant'Anna F.H."/>
            <person name="Baldani J.I."/>
            <person name="Zilli J.E."/>
            <person name="Reis V.M."/>
            <person name="Hartmann A."/>
            <person name="Cruz L."/>
            <person name="de Souza E.M."/>
            <person name="de Oliveira Pedrosa F."/>
            <person name="Passaglia L.M.P."/>
        </authorList>
    </citation>
    <scope>NUCLEOTIDE SEQUENCE [LARGE SCALE GENOMIC DNA]</scope>
    <source>
        <strain evidence="1 2">ATCC 49961</strain>
    </source>
</reference>
<name>A0A9W7KPL8_9PROT</name>
<dbReference type="RefSeq" id="WP_149471614.1">
    <property type="nucleotide sequence ID" value="NZ_QOKW01000028.1"/>
</dbReference>
<gene>
    <name evidence="1" type="ORF">DS843_25300</name>
</gene>
<protein>
    <submittedName>
        <fullName evidence="1">Uncharacterized protein</fullName>
    </submittedName>
</protein>